<keyword evidence="2" id="KW-1133">Transmembrane helix</keyword>
<keyword evidence="2" id="KW-0812">Transmembrane</keyword>
<feature type="region of interest" description="Disordered" evidence="1">
    <location>
        <begin position="89"/>
        <end position="117"/>
    </location>
</feature>
<evidence type="ECO:0000256" key="1">
    <source>
        <dbReference type="SAM" id="MobiDB-lite"/>
    </source>
</evidence>
<dbReference type="STRING" id="1123062.SAMN02745775_1346"/>
<name>A0A1I4FGS3_9PROT</name>
<organism evidence="3 4">
    <name type="scientific">Falsiroseomonas stagni DSM 19981</name>
    <dbReference type="NCBI Taxonomy" id="1123062"/>
    <lineage>
        <taxon>Bacteria</taxon>
        <taxon>Pseudomonadati</taxon>
        <taxon>Pseudomonadota</taxon>
        <taxon>Alphaproteobacteria</taxon>
        <taxon>Acetobacterales</taxon>
        <taxon>Roseomonadaceae</taxon>
        <taxon>Falsiroseomonas</taxon>
    </lineage>
</organism>
<proteinExistence type="predicted"/>
<dbReference type="RefSeq" id="WP_092963655.1">
    <property type="nucleotide sequence ID" value="NZ_FOSQ01000034.1"/>
</dbReference>
<dbReference type="Proteomes" id="UP000199473">
    <property type="component" value="Unassembled WGS sequence"/>
</dbReference>
<keyword evidence="2" id="KW-0472">Membrane</keyword>
<evidence type="ECO:0000256" key="2">
    <source>
        <dbReference type="SAM" id="Phobius"/>
    </source>
</evidence>
<feature type="transmembrane region" description="Helical" evidence="2">
    <location>
        <begin position="7"/>
        <end position="30"/>
    </location>
</feature>
<dbReference type="EMBL" id="FOSQ01000034">
    <property type="protein sequence ID" value="SFL17132.1"/>
    <property type="molecule type" value="Genomic_DNA"/>
</dbReference>
<reference evidence="3 4" key="1">
    <citation type="submission" date="2016-10" db="EMBL/GenBank/DDBJ databases">
        <authorList>
            <person name="de Groot N.N."/>
        </authorList>
    </citation>
    <scope>NUCLEOTIDE SEQUENCE [LARGE SCALE GENOMIC DNA]</scope>
    <source>
        <strain evidence="3 4">DSM 19981</strain>
    </source>
</reference>
<feature type="compositionally biased region" description="Low complexity" evidence="1">
    <location>
        <begin position="241"/>
        <end position="260"/>
    </location>
</feature>
<sequence length="260" mass="26665">MRGLPKLAFWLLGLTGVALWTGLIMALAHLPLPVELALGGMGLVTCFWGHAVLFPTERATLAAAAPGRIAREDMLLAVATAPLPVGAARTPVSRRPRDPALAGHAQLGPDVPAGDLPPLLRSPFEEAARMEARRLAEAVTATGIFGPVTVTLEADGSAIIAPVQAEKGVRVPASTLLRFATLATRPDGLAPDGERRQGSIGPGNWPGDDLRAALEAHILAATGIAEPAAVIPAASPPALPAPAWSSPAWSSPVGAQPRDA</sequence>
<accession>A0A1I4FGS3</accession>
<evidence type="ECO:0000313" key="3">
    <source>
        <dbReference type="EMBL" id="SFL17132.1"/>
    </source>
</evidence>
<feature type="region of interest" description="Disordered" evidence="1">
    <location>
        <begin position="235"/>
        <end position="260"/>
    </location>
</feature>
<keyword evidence="4" id="KW-1185">Reference proteome</keyword>
<dbReference type="AlphaFoldDB" id="A0A1I4FGS3"/>
<feature type="region of interest" description="Disordered" evidence="1">
    <location>
        <begin position="188"/>
        <end position="207"/>
    </location>
</feature>
<gene>
    <name evidence="3" type="ORF">SAMN02745775_1346</name>
</gene>
<protein>
    <submittedName>
        <fullName evidence="3">Uncharacterized protein</fullName>
    </submittedName>
</protein>
<evidence type="ECO:0000313" key="4">
    <source>
        <dbReference type="Proteomes" id="UP000199473"/>
    </source>
</evidence>